<keyword evidence="2" id="KW-0472">Membrane</keyword>
<keyword evidence="4" id="KW-1185">Reference proteome</keyword>
<dbReference type="Proteomes" id="UP001239213">
    <property type="component" value="Unassembled WGS sequence"/>
</dbReference>
<proteinExistence type="predicted"/>
<evidence type="ECO:0000313" key="3">
    <source>
        <dbReference type="EMBL" id="KAK1496416.1"/>
    </source>
</evidence>
<feature type="region of interest" description="Disordered" evidence="1">
    <location>
        <begin position="89"/>
        <end position="120"/>
    </location>
</feature>
<keyword evidence="2" id="KW-1133">Transmembrane helix</keyword>
<sequence length="120" mass="12781">MATYVKITWPYVMLLAAEIAPAAVFLVITVMYYAGGSDSNYRDLKSSSLGTLVALSPACRTGLQPVDALKKLAKGLKVQLIGSHIVVAEDETDETPSQETSCGVSGAEDGAPREMDRTQE</sequence>
<evidence type="ECO:0000313" key="4">
    <source>
        <dbReference type="Proteomes" id="UP001239213"/>
    </source>
</evidence>
<feature type="compositionally biased region" description="Basic and acidic residues" evidence="1">
    <location>
        <begin position="110"/>
        <end position="120"/>
    </location>
</feature>
<comment type="caution">
    <text evidence="3">The sequence shown here is derived from an EMBL/GenBank/DDBJ whole genome shotgun (WGS) entry which is preliminary data.</text>
</comment>
<accession>A0AAI9YC02</accession>
<dbReference type="EMBL" id="MPDP01000013">
    <property type="protein sequence ID" value="KAK1496416.1"/>
    <property type="molecule type" value="Genomic_DNA"/>
</dbReference>
<gene>
    <name evidence="3" type="ORF">CCUS01_02763</name>
</gene>
<reference evidence="3" key="1">
    <citation type="submission" date="2016-11" db="EMBL/GenBank/DDBJ databases">
        <title>The genome sequence of Colletotrichum cuscutae.</title>
        <authorList>
            <person name="Baroncelli R."/>
        </authorList>
    </citation>
    <scope>NUCLEOTIDE SEQUENCE</scope>
    <source>
        <strain evidence="3">IMI 304802</strain>
    </source>
</reference>
<feature type="transmembrane region" description="Helical" evidence="2">
    <location>
        <begin position="12"/>
        <end position="35"/>
    </location>
</feature>
<keyword evidence="2" id="KW-0812">Transmembrane</keyword>
<evidence type="ECO:0000256" key="1">
    <source>
        <dbReference type="SAM" id="MobiDB-lite"/>
    </source>
</evidence>
<protein>
    <submittedName>
        <fullName evidence="3">Uncharacterized protein</fullName>
    </submittedName>
</protein>
<dbReference type="AlphaFoldDB" id="A0AAI9YC02"/>
<name>A0AAI9YC02_9PEZI</name>
<evidence type="ECO:0000256" key="2">
    <source>
        <dbReference type="SAM" id="Phobius"/>
    </source>
</evidence>
<organism evidence="3 4">
    <name type="scientific">Colletotrichum cuscutae</name>
    <dbReference type="NCBI Taxonomy" id="1209917"/>
    <lineage>
        <taxon>Eukaryota</taxon>
        <taxon>Fungi</taxon>
        <taxon>Dikarya</taxon>
        <taxon>Ascomycota</taxon>
        <taxon>Pezizomycotina</taxon>
        <taxon>Sordariomycetes</taxon>
        <taxon>Hypocreomycetidae</taxon>
        <taxon>Glomerellales</taxon>
        <taxon>Glomerellaceae</taxon>
        <taxon>Colletotrichum</taxon>
        <taxon>Colletotrichum acutatum species complex</taxon>
    </lineage>
</organism>